<evidence type="ECO:0000259" key="1">
    <source>
        <dbReference type="Pfam" id="PF22917"/>
    </source>
</evidence>
<dbReference type="PANTHER" id="PTHR32487">
    <property type="entry name" value="3-OXO-DELTA(4,5)-STEROID 5-BETA-REDUCTASE"/>
    <property type="match status" value="1"/>
</dbReference>
<feature type="domain" description="PRISE-like Rossmann-fold" evidence="1">
    <location>
        <begin position="6"/>
        <end position="374"/>
    </location>
</feature>
<dbReference type="Gene3D" id="3.40.50.720">
    <property type="entry name" value="NAD(P)-binding Rossmann-like Domain"/>
    <property type="match status" value="1"/>
</dbReference>
<dbReference type="EMBL" id="JAVRRA010016754">
    <property type="protein sequence ID" value="KAK5201245.1"/>
    <property type="molecule type" value="Genomic_DNA"/>
</dbReference>
<dbReference type="CDD" id="cd08948">
    <property type="entry name" value="5beta-POR_like_SDR_a"/>
    <property type="match status" value="1"/>
</dbReference>
<evidence type="ECO:0000313" key="2">
    <source>
        <dbReference type="EMBL" id="KAK5201245.1"/>
    </source>
</evidence>
<evidence type="ECO:0000313" key="3">
    <source>
        <dbReference type="Proteomes" id="UP001357485"/>
    </source>
</evidence>
<gene>
    <name evidence="2" type="ORF">LTR16_003350</name>
</gene>
<sequence>MSGNHALIFGASGISGWAITNALISGYPSPDSFTHITALTDRPLAPEAAQWPESHKVQVVSGLDLLSNQGQSGLEEDMKSKIKRIGTVTHVFFFAYLFNADPAQEIAVNVELLKRAVTATGNLSKNLRFVVLPTGTKAYGVHLLDGFPFPHDRPLTESLPRIPEPYASQNFYYAQTDFLSSLSASKSWSWCEVRPDVVVGFVPNNNVYCLAQTLATYLSLYVNIEGKGATCAFPGTERSWEILSNDSSQDIVAKFSIYASLHPEDCGGGQAFNVADNSTPSSWSVKWPIICDFFGLHGTPPPMGGSGPQPGQYLEEHFGEWRALEKERGLQTGRVGNERSLGGFQYFIMTMFDFDRDLDMKKMHKAWGNHVEETDEGENYTLKHGLYPGGIMLPRVIGSKEELGAAARNGTRSFKPSMHTAKV</sequence>
<dbReference type="PANTHER" id="PTHR32487:SF8">
    <property type="entry name" value="NAD-DEPENDENT EPIMERASE_DEHYDRATASE DOMAIN-CONTAINING PROTEIN"/>
    <property type="match status" value="1"/>
</dbReference>
<protein>
    <recommendedName>
        <fullName evidence="1">PRISE-like Rossmann-fold domain-containing protein</fullName>
    </recommendedName>
</protein>
<proteinExistence type="predicted"/>
<organism evidence="2 3">
    <name type="scientific">Cryomyces antarcticus</name>
    <dbReference type="NCBI Taxonomy" id="329879"/>
    <lineage>
        <taxon>Eukaryota</taxon>
        <taxon>Fungi</taxon>
        <taxon>Dikarya</taxon>
        <taxon>Ascomycota</taxon>
        <taxon>Pezizomycotina</taxon>
        <taxon>Dothideomycetes</taxon>
        <taxon>Dothideomycetes incertae sedis</taxon>
        <taxon>Cryomyces</taxon>
    </lineage>
</organism>
<dbReference type="Pfam" id="PF22917">
    <property type="entry name" value="PRISE"/>
    <property type="match status" value="1"/>
</dbReference>
<comment type="caution">
    <text evidence="2">The sequence shown here is derived from an EMBL/GenBank/DDBJ whole genome shotgun (WGS) entry which is preliminary data.</text>
</comment>
<name>A0ABR0LNY5_9PEZI</name>
<dbReference type="InterPro" id="IPR036291">
    <property type="entry name" value="NAD(P)-bd_dom_sf"/>
</dbReference>
<reference evidence="2 3" key="1">
    <citation type="submission" date="2023-08" db="EMBL/GenBank/DDBJ databases">
        <title>Black Yeasts Isolated from many extreme environments.</title>
        <authorList>
            <person name="Coleine C."/>
            <person name="Stajich J.E."/>
            <person name="Selbmann L."/>
        </authorList>
    </citation>
    <scope>NUCLEOTIDE SEQUENCE [LARGE SCALE GENOMIC DNA]</scope>
    <source>
        <strain evidence="2 3">CCFEE 536</strain>
    </source>
</reference>
<dbReference type="SUPFAM" id="SSF51735">
    <property type="entry name" value="NAD(P)-binding Rossmann-fold domains"/>
    <property type="match status" value="1"/>
</dbReference>
<accession>A0ABR0LNY5</accession>
<dbReference type="Proteomes" id="UP001357485">
    <property type="component" value="Unassembled WGS sequence"/>
</dbReference>
<dbReference type="InterPro" id="IPR055222">
    <property type="entry name" value="PRISE-like_Rossmann-fold"/>
</dbReference>
<keyword evidence="3" id="KW-1185">Reference proteome</keyword>